<dbReference type="AlphaFoldDB" id="A0A077ZKY9"/>
<keyword evidence="3" id="KW-1185">Reference proteome</keyword>
<dbReference type="EMBL" id="HG807681">
    <property type="protein sequence ID" value="CDW61007.1"/>
    <property type="molecule type" value="Genomic_DNA"/>
</dbReference>
<evidence type="ECO:0000313" key="3">
    <source>
        <dbReference type="Proteomes" id="UP000030665"/>
    </source>
</evidence>
<sequence length="220" mass="23945">MLAHGSTTSCGGRSVLFSWIRCVVSFAGVLAGCWALVACLVDFAGQARLPRVSDVVVVSSRCSLSTIGVTSLPRSYFAATPAGKHRLPRRPYQCASECAFTLHVVTSRLEIKKKLLEQCNNRQSLNKSQCCSCSSDHNTSIGESVVRGALCCPTAVSPVGRLVFPPPSQHVVRAGRRRCRQQAAAWLQVETGRAYQPVYRQPCNNSDATYRRQSIGKILT</sequence>
<gene>
    <name evidence="2" type="ORF">TTRE_0000941701</name>
</gene>
<evidence type="ECO:0000313" key="2">
    <source>
        <dbReference type="EMBL" id="CDW61007.1"/>
    </source>
</evidence>
<protein>
    <submittedName>
        <fullName evidence="2">Uncharacterized protein</fullName>
    </submittedName>
</protein>
<dbReference type="Proteomes" id="UP000030665">
    <property type="component" value="Unassembled WGS sequence"/>
</dbReference>
<evidence type="ECO:0000256" key="1">
    <source>
        <dbReference type="SAM" id="Phobius"/>
    </source>
</evidence>
<proteinExistence type="predicted"/>
<accession>A0A077ZKY9</accession>
<name>A0A077ZKY9_TRITR</name>
<keyword evidence="1" id="KW-0812">Transmembrane</keyword>
<keyword evidence="1" id="KW-1133">Transmembrane helix</keyword>
<feature type="transmembrane region" description="Helical" evidence="1">
    <location>
        <begin position="16"/>
        <end position="41"/>
    </location>
</feature>
<reference evidence="2" key="2">
    <citation type="submission" date="2014-03" db="EMBL/GenBank/DDBJ databases">
        <title>The whipworm genome and dual-species transcriptomics of an intimate host-pathogen interaction.</title>
        <authorList>
            <person name="Foth B.J."/>
            <person name="Tsai I.J."/>
            <person name="Reid A.J."/>
            <person name="Bancroft A.J."/>
            <person name="Nichol S."/>
            <person name="Tracey A."/>
            <person name="Holroyd N."/>
            <person name="Cotton J.A."/>
            <person name="Stanley E.J."/>
            <person name="Zarowiecki M."/>
            <person name="Liu J.Z."/>
            <person name="Huckvale T."/>
            <person name="Cooper P.J."/>
            <person name="Grencis R.K."/>
            <person name="Berriman M."/>
        </authorList>
    </citation>
    <scope>NUCLEOTIDE SEQUENCE [LARGE SCALE GENOMIC DNA]</scope>
</reference>
<keyword evidence="1" id="KW-0472">Membrane</keyword>
<organism evidence="2 3">
    <name type="scientific">Trichuris trichiura</name>
    <name type="common">Whipworm</name>
    <name type="synonym">Trichocephalus trichiurus</name>
    <dbReference type="NCBI Taxonomy" id="36087"/>
    <lineage>
        <taxon>Eukaryota</taxon>
        <taxon>Metazoa</taxon>
        <taxon>Ecdysozoa</taxon>
        <taxon>Nematoda</taxon>
        <taxon>Enoplea</taxon>
        <taxon>Dorylaimia</taxon>
        <taxon>Trichinellida</taxon>
        <taxon>Trichuridae</taxon>
        <taxon>Trichuris</taxon>
    </lineage>
</organism>
<reference evidence="2" key="1">
    <citation type="submission" date="2014-01" db="EMBL/GenBank/DDBJ databases">
        <authorList>
            <person name="Aslett M."/>
        </authorList>
    </citation>
    <scope>NUCLEOTIDE SEQUENCE</scope>
</reference>